<keyword evidence="4" id="KW-1185">Reference proteome</keyword>
<protein>
    <submittedName>
        <fullName evidence="3">DNA dC-&gt;dU-editing enzyme APOBEC3-like</fullName>
    </submittedName>
</protein>
<evidence type="ECO:0000256" key="2">
    <source>
        <dbReference type="ARBA" id="ARBA00022801"/>
    </source>
</evidence>
<keyword evidence="2" id="KW-0378">Hydrolase</keyword>
<organism evidence="3 4">
    <name type="scientific">Lepisosteus oculatus</name>
    <name type="common">Spotted gar</name>
    <dbReference type="NCBI Taxonomy" id="7918"/>
    <lineage>
        <taxon>Eukaryota</taxon>
        <taxon>Metazoa</taxon>
        <taxon>Chordata</taxon>
        <taxon>Craniata</taxon>
        <taxon>Vertebrata</taxon>
        <taxon>Euteleostomi</taxon>
        <taxon>Actinopterygii</taxon>
        <taxon>Neopterygii</taxon>
        <taxon>Holostei</taxon>
        <taxon>Semionotiformes</taxon>
        <taxon>Lepisosteidae</taxon>
        <taxon>Lepisosteus</taxon>
    </lineage>
</organism>
<dbReference type="Ensembl" id="ENSLOCT00000004266.1">
    <property type="protein sequence ID" value="ENSLOCP00000004258.1"/>
    <property type="gene ID" value="ENSLOCG00000003595.1"/>
</dbReference>
<dbReference type="eggNOG" id="ENOG502S50F">
    <property type="taxonomic scope" value="Eukaryota"/>
</dbReference>
<dbReference type="HOGENOM" id="CLU_080056_2_0_1"/>
<evidence type="ECO:0000313" key="4">
    <source>
        <dbReference type="Proteomes" id="UP000018468"/>
    </source>
</evidence>
<keyword evidence="1" id="KW-0479">Metal-binding</keyword>
<dbReference type="AlphaFoldDB" id="W5M7A0"/>
<reference evidence="4" key="1">
    <citation type="submission" date="2011-12" db="EMBL/GenBank/DDBJ databases">
        <title>The Draft Genome of Lepisosteus oculatus.</title>
        <authorList>
            <consortium name="The Broad Institute Genome Assembly &amp; Analysis Group"/>
            <consortium name="Computational R&amp;D Group"/>
            <consortium name="and Sequencing Platform"/>
            <person name="Di Palma F."/>
            <person name="Alfoldi J."/>
            <person name="Johnson J."/>
            <person name="Berlin A."/>
            <person name="Gnerre S."/>
            <person name="Jaffe D."/>
            <person name="MacCallum I."/>
            <person name="Young S."/>
            <person name="Walker B.J."/>
            <person name="Lander E.S."/>
            <person name="Lindblad-Toh K."/>
        </authorList>
    </citation>
    <scope>NUCLEOTIDE SEQUENCE [LARGE SCALE GENOMIC DNA]</scope>
</reference>
<sequence>MEEIHRDDIARKKHPLRLRKRLPQDHFYQEFCNTLRTCRTLLCFSLCQSTKILWDIWGYAYNKPGHSHAESMVLEEIKTFLTQNQPDKTLKYTLTLYMSFSPCNECCYRLATYAKLERRIKINVMFSKLYFPEHRKIQKGLQYLECAGVSLKVMEKQDFVTCFYLFVTEHEAFQEWHCLDDMTKQYSSTLQAILNQCVNRSDCGKDSPGHGAKENSHYQHLLPSQYNIPAESLTPEHHTKHIYCEAETPWKCSLNDLSISNMKSVKRKLFDED</sequence>
<dbReference type="GeneTree" id="ENSGT00730000112498"/>
<reference evidence="3" key="2">
    <citation type="submission" date="2025-08" db="UniProtKB">
        <authorList>
            <consortium name="Ensembl"/>
        </authorList>
    </citation>
    <scope>IDENTIFICATION</scope>
</reference>
<name>W5M7A0_LEPOC</name>
<dbReference type="GO" id="GO:0016554">
    <property type="term" value="P:cytidine to uridine editing"/>
    <property type="evidence" value="ECO:0000318"/>
    <property type="project" value="GO_Central"/>
</dbReference>
<dbReference type="OrthoDB" id="8500044at2759"/>
<dbReference type="GO" id="GO:0005737">
    <property type="term" value="C:cytoplasm"/>
    <property type="evidence" value="ECO:0000318"/>
    <property type="project" value="GO_Central"/>
</dbReference>
<dbReference type="KEGG" id="loc:107079409"/>
<dbReference type="FunFam" id="3.40.140.10:FF:000147">
    <property type="entry name" value="Uncharacterized protein"/>
    <property type="match status" value="1"/>
</dbReference>
<proteinExistence type="predicted"/>
<dbReference type="PANTHER" id="PTHR13857:SF42">
    <property type="entry name" value="SINGLE-STRANDED DNA CYTOSINE DEAMINASE-LIKE"/>
    <property type="match status" value="1"/>
</dbReference>
<dbReference type="PANTHER" id="PTHR13857">
    <property type="entry name" value="MRNA EDITING ENZYME"/>
    <property type="match status" value="1"/>
</dbReference>
<evidence type="ECO:0000313" key="3">
    <source>
        <dbReference type="Ensembl" id="ENSLOCP00000004258.1"/>
    </source>
</evidence>
<evidence type="ECO:0000256" key="1">
    <source>
        <dbReference type="ARBA" id="ARBA00022723"/>
    </source>
</evidence>
<dbReference type="Bgee" id="ENSLOCG00000003595">
    <property type="expression patterns" value="Expressed in intestine and 12 other cell types or tissues"/>
</dbReference>
<dbReference type="GO" id="GO:0003723">
    <property type="term" value="F:RNA binding"/>
    <property type="evidence" value="ECO:0000318"/>
    <property type="project" value="GO_Central"/>
</dbReference>
<dbReference type="InParanoid" id="W5M7A0"/>
<dbReference type="Pfam" id="PF18772">
    <property type="entry name" value="APOBEC2"/>
    <property type="match status" value="1"/>
</dbReference>
<dbReference type="EMBL" id="AHAT01025030">
    <property type="status" value="NOT_ANNOTATED_CDS"/>
    <property type="molecule type" value="Genomic_DNA"/>
</dbReference>
<dbReference type="Proteomes" id="UP000018468">
    <property type="component" value="Linkage group LG17"/>
</dbReference>
<dbReference type="InterPro" id="IPR016193">
    <property type="entry name" value="Cytidine_deaminase-like"/>
</dbReference>
<reference evidence="3" key="3">
    <citation type="submission" date="2025-09" db="UniProtKB">
        <authorList>
            <consortium name="Ensembl"/>
        </authorList>
    </citation>
    <scope>IDENTIFICATION</scope>
</reference>
<dbReference type="SMR" id="W5M7A0"/>
<dbReference type="STRING" id="7918.ENSLOCP00000004258"/>
<dbReference type="Gene3D" id="3.40.140.10">
    <property type="entry name" value="Cytidine Deaminase, domain 2"/>
    <property type="match status" value="1"/>
</dbReference>
<dbReference type="SUPFAM" id="SSF53927">
    <property type="entry name" value="Cytidine deaminase-like"/>
    <property type="match status" value="1"/>
</dbReference>
<dbReference type="GO" id="GO:0005634">
    <property type="term" value="C:nucleus"/>
    <property type="evidence" value="ECO:0000318"/>
    <property type="project" value="GO_Central"/>
</dbReference>
<accession>W5M7A0</accession>
<dbReference type="GO" id="GO:0004126">
    <property type="term" value="F:cytidine deaminase activity"/>
    <property type="evidence" value="ECO:0000318"/>
    <property type="project" value="GO_Central"/>
</dbReference>
<dbReference type="GO" id="GO:0046872">
    <property type="term" value="F:metal ion binding"/>
    <property type="evidence" value="ECO:0007669"/>
    <property type="project" value="UniProtKB-KW"/>
</dbReference>
<dbReference type="InterPro" id="IPR050610">
    <property type="entry name" value="APOBEC_Cyt_Deaminase"/>
</dbReference>